<dbReference type="EMBL" id="AMPO01000012">
    <property type="protein sequence ID" value="EKF84827.1"/>
    <property type="molecule type" value="Genomic_DNA"/>
</dbReference>
<feature type="domain" description="Glycosyltransferase subfamily 4-like N-terminal" evidence="2">
    <location>
        <begin position="13"/>
        <end position="175"/>
    </location>
</feature>
<name>K2R0X0_METFP</name>
<dbReference type="SUPFAM" id="SSF53756">
    <property type="entry name" value="UDP-Glycosyltransferase/glycogen phosphorylase"/>
    <property type="match status" value="1"/>
</dbReference>
<accession>K2R0X0</accession>
<dbReference type="Gene3D" id="3.40.50.2000">
    <property type="entry name" value="Glycogen Phosphorylase B"/>
    <property type="match status" value="2"/>
</dbReference>
<sequence length="353" mass="38728">MRVCLLGQYPPHIGGVSSHTYLLSRELVKRGDEVYVLTYPHPDVKDIGGVKVETAFAPNIKGLRGLFFFISSFFKLISMVRRFNIELIHAHFLLPPGLIGVCVGSLLGKKTAVTAHGSDLMIQAKNPVLRSMIKFVLKKADYVLVVNQTLKDKVLELGINQEKVYITPNAVDVEKFNPKKKELPSDIKISHEKPVILFVGNLVYQKGVKYLLEAKKLMKTDAELVIVGDGPLRPELELKVPDEKIQDVVFTGARRDVDNIMPSGTVFVLPSISEGFPITILEAMASGLPVVATNVGGISEVMNEQVGIMVNPSSPTELASALDKILENKALRNGMGVAAREQALGYSKVQIPY</sequence>
<comment type="caution">
    <text evidence="3">The sequence shown here is derived from an EMBL/GenBank/DDBJ whole genome shotgun (WGS) entry which is preliminary data.</text>
</comment>
<dbReference type="AlphaFoldDB" id="K2R0X0"/>
<evidence type="ECO:0000313" key="4">
    <source>
        <dbReference type="Proteomes" id="UP000007360"/>
    </source>
</evidence>
<evidence type="ECO:0000259" key="2">
    <source>
        <dbReference type="Pfam" id="PF13439"/>
    </source>
</evidence>
<keyword evidence="3" id="KW-0808">Transferase</keyword>
<organism evidence="3 4">
    <name type="scientific">Methanobacterium formicicum (strain DSM 3637 / PP1)</name>
    <dbReference type="NCBI Taxonomy" id="1204725"/>
    <lineage>
        <taxon>Archaea</taxon>
        <taxon>Methanobacteriati</taxon>
        <taxon>Methanobacteriota</taxon>
        <taxon>Methanomada group</taxon>
        <taxon>Methanobacteria</taxon>
        <taxon>Methanobacteriales</taxon>
        <taxon>Methanobacteriaceae</taxon>
        <taxon>Methanobacterium</taxon>
    </lineage>
</organism>
<keyword evidence="4" id="KW-1185">Reference proteome</keyword>
<dbReference type="Proteomes" id="UP000007360">
    <property type="component" value="Unassembled WGS sequence"/>
</dbReference>
<proteinExistence type="predicted"/>
<dbReference type="GO" id="GO:0016758">
    <property type="term" value="F:hexosyltransferase activity"/>
    <property type="evidence" value="ECO:0007669"/>
    <property type="project" value="TreeGrafter"/>
</dbReference>
<dbReference type="PANTHER" id="PTHR45947">
    <property type="entry name" value="SULFOQUINOVOSYL TRANSFERASE SQD2"/>
    <property type="match status" value="1"/>
</dbReference>
<reference evidence="3 4" key="1">
    <citation type="journal article" date="2012" name="J. Bacteriol.">
        <title>Draft genome sequence of Methanobacterium formicicum DSM 3637, an archaebacterium isolated from the methane producer amoeba Pelomyxa palustris.</title>
        <authorList>
            <person name="Gutierrez G."/>
        </authorList>
    </citation>
    <scope>NUCLEOTIDE SEQUENCE [LARGE SCALE GENOMIC DNA]</scope>
    <source>
        <strain evidence="4">DSM 3637 / PP1</strain>
    </source>
</reference>
<dbReference type="InterPro" id="IPR050194">
    <property type="entry name" value="Glycosyltransferase_grp1"/>
</dbReference>
<dbReference type="InterPro" id="IPR028098">
    <property type="entry name" value="Glyco_trans_4-like_N"/>
</dbReference>
<dbReference type="PATRIC" id="fig|1204725.3.peg.2320"/>
<dbReference type="OrthoDB" id="132546at2157"/>
<dbReference type="InterPro" id="IPR001296">
    <property type="entry name" value="Glyco_trans_1"/>
</dbReference>
<dbReference type="Pfam" id="PF00534">
    <property type="entry name" value="Glycos_transf_1"/>
    <property type="match status" value="1"/>
</dbReference>
<evidence type="ECO:0000313" key="3">
    <source>
        <dbReference type="EMBL" id="EKF84827.1"/>
    </source>
</evidence>
<feature type="domain" description="Glycosyl transferase family 1" evidence="1">
    <location>
        <begin position="181"/>
        <end position="341"/>
    </location>
</feature>
<dbReference type="PANTHER" id="PTHR45947:SF3">
    <property type="entry name" value="SULFOQUINOVOSYL TRANSFERASE SQD2"/>
    <property type="match status" value="1"/>
</dbReference>
<evidence type="ECO:0000259" key="1">
    <source>
        <dbReference type="Pfam" id="PF00534"/>
    </source>
</evidence>
<dbReference type="RefSeq" id="WP_004031816.1">
    <property type="nucleotide sequence ID" value="NZ_AMPO01000012.1"/>
</dbReference>
<protein>
    <submittedName>
        <fullName evidence="3">Group 1 glycosyl transferase</fullName>
    </submittedName>
</protein>
<dbReference type="Pfam" id="PF13439">
    <property type="entry name" value="Glyco_transf_4"/>
    <property type="match status" value="1"/>
</dbReference>
<gene>
    <name evidence="3" type="ORF">A994_11552</name>
</gene>